<sequence>MIPKPAIFVGFQTVDINYFKHKQVRKAENPNDDDGYDAIPCHIEYCRL</sequence>
<reference evidence="1 2" key="1">
    <citation type="submission" date="2022-07" db="EMBL/GenBank/DDBJ databases">
        <title>Fecal culturing of patients with breast cancer.</title>
        <authorList>
            <person name="Teng N.M.Y."/>
            <person name="Kiu R."/>
            <person name="Evans R."/>
            <person name="Baker D.J."/>
            <person name="Zenner C."/>
            <person name="Robinson S.D."/>
            <person name="Hall L.J."/>
        </authorList>
    </citation>
    <scope>NUCLEOTIDE SEQUENCE [LARGE SCALE GENOMIC DNA]</scope>
    <source>
        <strain evidence="1 2">LH1063</strain>
    </source>
</reference>
<protein>
    <submittedName>
        <fullName evidence="1">Uncharacterized protein</fullName>
    </submittedName>
</protein>
<evidence type="ECO:0000313" key="1">
    <source>
        <dbReference type="EMBL" id="MCP9611188.1"/>
    </source>
</evidence>
<gene>
    <name evidence="1" type="ORF">NMU02_03670</name>
</gene>
<organism evidence="1 2">
    <name type="scientific">Coprobacter tertius</name>
    <dbReference type="NCBI Taxonomy" id="2944915"/>
    <lineage>
        <taxon>Bacteria</taxon>
        <taxon>Pseudomonadati</taxon>
        <taxon>Bacteroidota</taxon>
        <taxon>Bacteroidia</taxon>
        <taxon>Bacteroidales</taxon>
        <taxon>Barnesiellaceae</taxon>
        <taxon>Coprobacter</taxon>
    </lineage>
</organism>
<keyword evidence="2" id="KW-1185">Reference proteome</keyword>
<comment type="caution">
    <text evidence="1">The sequence shown here is derived from an EMBL/GenBank/DDBJ whole genome shotgun (WGS) entry which is preliminary data.</text>
</comment>
<dbReference type="Proteomes" id="UP001205603">
    <property type="component" value="Unassembled WGS sequence"/>
</dbReference>
<accession>A0ABT1MEZ2</accession>
<dbReference type="EMBL" id="JANDHW010000003">
    <property type="protein sequence ID" value="MCP9611188.1"/>
    <property type="molecule type" value="Genomic_DNA"/>
</dbReference>
<name>A0ABT1MEZ2_9BACT</name>
<dbReference type="RefSeq" id="WP_255025890.1">
    <property type="nucleotide sequence ID" value="NZ_JANDHW010000003.1"/>
</dbReference>
<evidence type="ECO:0000313" key="2">
    <source>
        <dbReference type="Proteomes" id="UP001205603"/>
    </source>
</evidence>
<proteinExistence type="predicted"/>